<evidence type="ECO:0000259" key="3">
    <source>
        <dbReference type="PROSITE" id="PS50089"/>
    </source>
</evidence>
<reference evidence="4" key="1">
    <citation type="submission" date="2022-08" db="EMBL/GenBank/DDBJ databases">
        <title>A Global Phylogenomic Analysis of the Shiitake Genus Lentinula.</title>
        <authorList>
            <consortium name="DOE Joint Genome Institute"/>
            <person name="Sierra-Patev S."/>
            <person name="Min B."/>
            <person name="Naranjo-Ortiz M."/>
            <person name="Looney B."/>
            <person name="Konkel Z."/>
            <person name="Slot J.C."/>
            <person name="Sakamoto Y."/>
            <person name="Steenwyk J.L."/>
            <person name="Rokas A."/>
            <person name="Carro J."/>
            <person name="Camarero S."/>
            <person name="Ferreira P."/>
            <person name="Molpeceres G."/>
            <person name="Ruiz-Duenas F.J."/>
            <person name="Serrano A."/>
            <person name="Henrissat B."/>
            <person name="Drula E."/>
            <person name="Hughes K.W."/>
            <person name="Mata J.L."/>
            <person name="Ishikawa N.K."/>
            <person name="Vargas-Isla R."/>
            <person name="Ushijima S."/>
            <person name="Smith C.A."/>
            <person name="Ahrendt S."/>
            <person name="Andreopoulos W."/>
            <person name="He G."/>
            <person name="Labutti K."/>
            <person name="Lipzen A."/>
            <person name="Ng V."/>
            <person name="Riley R."/>
            <person name="Sandor L."/>
            <person name="Barry K."/>
            <person name="Martinez A.T."/>
            <person name="Xiao Y."/>
            <person name="Gibbons J.G."/>
            <person name="Terashima K."/>
            <person name="Grigoriev I.V."/>
            <person name="Hibbett D.S."/>
        </authorList>
    </citation>
    <scope>NUCLEOTIDE SEQUENCE</scope>
    <source>
        <strain evidence="4">JLM2183</strain>
    </source>
</reference>
<dbReference type="GO" id="GO:0008270">
    <property type="term" value="F:zinc ion binding"/>
    <property type="evidence" value="ECO:0007669"/>
    <property type="project" value="UniProtKB-KW"/>
</dbReference>
<keyword evidence="1" id="KW-0862">Zinc</keyword>
<evidence type="ECO:0000313" key="4">
    <source>
        <dbReference type="EMBL" id="KAJ4475574.1"/>
    </source>
</evidence>
<accession>A0A9W9A7L2</accession>
<dbReference type="SUPFAM" id="SSF57850">
    <property type="entry name" value="RING/U-box"/>
    <property type="match status" value="1"/>
</dbReference>
<dbReference type="InterPro" id="IPR001841">
    <property type="entry name" value="Znf_RING"/>
</dbReference>
<feature type="coiled-coil region" evidence="2">
    <location>
        <begin position="174"/>
        <end position="226"/>
    </location>
</feature>
<comment type="caution">
    <text evidence="4">The sequence shown here is derived from an EMBL/GenBank/DDBJ whole genome shotgun (WGS) entry which is preliminary data.</text>
</comment>
<evidence type="ECO:0000313" key="5">
    <source>
        <dbReference type="Proteomes" id="UP001150266"/>
    </source>
</evidence>
<name>A0A9W9A7L2_9AGAR</name>
<sequence>MHARDCVYNIYLFRSIIMAKLLCEICYQARSLDNFLFSTCGHGFCTSCTTSLDKSRTCPSCRKPRKKADVHKLYFTLPEQDVIDVHSEAQSLIHSMTNIHTESTLSLTDKVTNGLKEAAKKSKMDADTASKLLEVAKNMEDNLRPIFFRLQLERDEKRALQEKVNLWQPRVIQVEALKAEVARSKQELESVIRANQRTIAKNNQLASQLEADRVEIEKLRKDVIDERRLYKERDELVQQLKRDLEYSRKQAVFLNKKLKVLAQSSSSNRISAGNTADDTLIVKPAVLGPSMKWETLVKAMVKQGFTVEHNHSGPSVRFDPPDPTKRSITFQKPHPDTTINPILLKEFNKKFRKYCGRDLFDSVECREVLSGVHL</sequence>
<protein>
    <recommendedName>
        <fullName evidence="3">RING-type domain-containing protein</fullName>
    </recommendedName>
</protein>
<dbReference type="Pfam" id="PF13920">
    <property type="entry name" value="zf-C3HC4_3"/>
    <property type="match status" value="1"/>
</dbReference>
<gene>
    <name evidence="4" type="ORF">J3R30DRAFT_3500665</name>
</gene>
<keyword evidence="1" id="KW-0479">Metal-binding</keyword>
<dbReference type="Proteomes" id="UP001150266">
    <property type="component" value="Unassembled WGS sequence"/>
</dbReference>
<dbReference type="PROSITE" id="PS50089">
    <property type="entry name" value="ZF_RING_2"/>
    <property type="match status" value="1"/>
</dbReference>
<keyword evidence="2" id="KW-0175">Coiled coil</keyword>
<proteinExistence type="predicted"/>
<dbReference type="InterPro" id="IPR013083">
    <property type="entry name" value="Znf_RING/FYVE/PHD"/>
</dbReference>
<evidence type="ECO:0000256" key="2">
    <source>
        <dbReference type="SAM" id="Coils"/>
    </source>
</evidence>
<dbReference type="Gene3D" id="3.30.40.10">
    <property type="entry name" value="Zinc/RING finger domain, C3HC4 (zinc finger)"/>
    <property type="match status" value="1"/>
</dbReference>
<dbReference type="AlphaFoldDB" id="A0A9W9A7L2"/>
<organism evidence="4 5">
    <name type="scientific">Lentinula aciculospora</name>
    <dbReference type="NCBI Taxonomy" id="153920"/>
    <lineage>
        <taxon>Eukaryota</taxon>
        <taxon>Fungi</taxon>
        <taxon>Dikarya</taxon>
        <taxon>Basidiomycota</taxon>
        <taxon>Agaricomycotina</taxon>
        <taxon>Agaricomycetes</taxon>
        <taxon>Agaricomycetidae</taxon>
        <taxon>Agaricales</taxon>
        <taxon>Marasmiineae</taxon>
        <taxon>Omphalotaceae</taxon>
        <taxon>Lentinula</taxon>
    </lineage>
</organism>
<feature type="domain" description="RING-type" evidence="3">
    <location>
        <begin position="23"/>
        <end position="62"/>
    </location>
</feature>
<evidence type="ECO:0000256" key="1">
    <source>
        <dbReference type="PROSITE-ProRule" id="PRU00175"/>
    </source>
</evidence>
<dbReference type="OrthoDB" id="8062037at2759"/>
<dbReference type="SMART" id="SM00184">
    <property type="entry name" value="RING"/>
    <property type="match status" value="1"/>
</dbReference>
<dbReference type="EMBL" id="JAOTPV010000014">
    <property type="protein sequence ID" value="KAJ4475574.1"/>
    <property type="molecule type" value="Genomic_DNA"/>
</dbReference>
<keyword evidence="5" id="KW-1185">Reference proteome</keyword>
<keyword evidence="1" id="KW-0863">Zinc-finger</keyword>